<evidence type="ECO:0000256" key="2">
    <source>
        <dbReference type="ARBA" id="ARBA00022840"/>
    </source>
</evidence>
<dbReference type="InterPro" id="IPR027417">
    <property type="entry name" value="P-loop_NTPase"/>
</dbReference>
<keyword evidence="1" id="KW-0547">Nucleotide-binding</keyword>
<evidence type="ECO:0000256" key="3">
    <source>
        <dbReference type="PROSITE-ProRule" id="PRU00023"/>
    </source>
</evidence>
<dbReference type="SUPFAM" id="SSF52540">
    <property type="entry name" value="P-loop containing nucleoside triphosphate hydrolases"/>
    <property type="match status" value="1"/>
</dbReference>
<dbReference type="PANTHER" id="PTHR11638">
    <property type="entry name" value="ATP-DEPENDENT CLP PROTEASE"/>
    <property type="match status" value="1"/>
</dbReference>
<dbReference type="PROSITE" id="PS50088">
    <property type="entry name" value="ANK_REPEAT"/>
    <property type="match status" value="1"/>
</dbReference>
<dbReference type="PROSITE" id="PS50297">
    <property type="entry name" value="ANK_REP_REGION"/>
    <property type="match status" value="1"/>
</dbReference>
<accession>A0ABM1F4V2</accession>
<dbReference type="Gene3D" id="3.40.50.300">
    <property type="entry name" value="P-loop containing nucleotide triphosphate hydrolases"/>
    <property type="match status" value="2"/>
</dbReference>
<dbReference type="PANTHER" id="PTHR11638:SF93">
    <property type="entry name" value="MITOCHONDRIAL DISAGGREGASE"/>
    <property type="match status" value="1"/>
</dbReference>
<name>A0ABM1F4V2_PRICU</name>
<feature type="domain" description="AAA+ ATPase" evidence="4">
    <location>
        <begin position="200"/>
        <end position="380"/>
    </location>
</feature>
<evidence type="ECO:0000259" key="4">
    <source>
        <dbReference type="SMART" id="SM00382"/>
    </source>
</evidence>
<protein>
    <submittedName>
        <fullName evidence="6">Caseinolytic peptidase B protein homolog</fullName>
    </submittedName>
</protein>
<organism evidence="5 6">
    <name type="scientific">Priapulus caudatus</name>
    <name type="common">Priapulid worm</name>
    <dbReference type="NCBI Taxonomy" id="37621"/>
    <lineage>
        <taxon>Eukaryota</taxon>
        <taxon>Metazoa</taxon>
        <taxon>Ecdysozoa</taxon>
        <taxon>Scalidophora</taxon>
        <taxon>Priapulida</taxon>
        <taxon>Priapulimorpha</taxon>
        <taxon>Priapulimorphida</taxon>
        <taxon>Priapulidae</taxon>
        <taxon>Priapulus</taxon>
    </lineage>
</organism>
<keyword evidence="3" id="KW-0040">ANK repeat</keyword>
<dbReference type="GeneID" id="106819343"/>
<dbReference type="Pfam" id="PF07724">
    <property type="entry name" value="AAA_2"/>
    <property type="match status" value="1"/>
</dbReference>
<gene>
    <name evidence="6" type="primary">LOC106819343</name>
</gene>
<proteinExistence type="predicted"/>
<keyword evidence="2" id="KW-0067">ATP-binding</keyword>
<dbReference type="SMART" id="SM00382">
    <property type="entry name" value="AAA"/>
    <property type="match status" value="1"/>
</dbReference>
<sequence>RQSAVKIGLVCGGFTGCPAITHCLATDEPACICVFRRAVNLLLWQAGAIPNLGDDFINVYQTAREKHIHSLEVLITREDEFSNQLSNRATFRGCTALHYACLADAPDVVKLLLNAGADPSTENENGHRPIDYTRNAETRTLLQNYSKKFEERRREKEVEERRRFPLEQRLKERIVGQEGAIQVVASAIRRKEGGWMDDDHPLVFLFLGSSGIGKTELAKQVANYLHKDDKKAFIRLDMSEYQEKHEVDCWLTAGSYLFHIDIVFHSVSEHVNENIVVSKPFKEDVVQPILKRHFRRDEFLGRINEMVYFLPFSVSELRCLVARELEFWAAKGRLTDGQGSTVACKDALFIMTSNLASDEIAQHALALRREAERIARERALPSL</sequence>
<dbReference type="Proteomes" id="UP000695022">
    <property type="component" value="Unplaced"/>
</dbReference>
<dbReference type="SMART" id="SM00248">
    <property type="entry name" value="ANK"/>
    <property type="match status" value="1"/>
</dbReference>
<feature type="non-terminal residue" evidence="6">
    <location>
        <position position="383"/>
    </location>
</feature>
<feature type="repeat" description="ANK" evidence="3">
    <location>
        <begin position="92"/>
        <end position="124"/>
    </location>
</feature>
<dbReference type="Gene3D" id="1.25.40.20">
    <property type="entry name" value="Ankyrin repeat-containing domain"/>
    <property type="match status" value="1"/>
</dbReference>
<dbReference type="InterPro" id="IPR003593">
    <property type="entry name" value="AAA+_ATPase"/>
</dbReference>
<dbReference type="Pfam" id="PF00023">
    <property type="entry name" value="Ank"/>
    <property type="match status" value="1"/>
</dbReference>
<dbReference type="InterPro" id="IPR050130">
    <property type="entry name" value="ClpA_ClpB"/>
</dbReference>
<keyword evidence="5" id="KW-1185">Reference proteome</keyword>
<evidence type="ECO:0000313" key="6">
    <source>
        <dbReference type="RefSeq" id="XP_014679473.1"/>
    </source>
</evidence>
<evidence type="ECO:0000256" key="1">
    <source>
        <dbReference type="ARBA" id="ARBA00022741"/>
    </source>
</evidence>
<dbReference type="SUPFAM" id="SSF48403">
    <property type="entry name" value="Ankyrin repeat"/>
    <property type="match status" value="1"/>
</dbReference>
<evidence type="ECO:0000313" key="5">
    <source>
        <dbReference type="Proteomes" id="UP000695022"/>
    </source>
</evidence>
<dbReference type="InterPro" id="IPR003959">
    <property type="entry name" value="ATPase_AAA_core"/>
</dbReference>
<reference evidence="6" key="1">
    <citation type="submission" date="2025-08" db="UniProtKB">
        <authorList>
            <consortium name="RefSeq"/>
        </authorList>
    </citation>
    <scope>IDENTIFICATION</scope>
</reference>
<dbReference type="InterPro" id="IPR002110">
    <property type="entry name" value="Ankyrin_rpt"/>
</dbReference>
<dbReference type="RefSeq" id="XP_014679473.1">
    <property type="nucleotide sequence ID" value="XM_014823987.1"/>
</dbReference>
<feature type="non-terminal residue" evidence="6">
    <location>
        <position position="1"/>
    </location>
</feature>
<dbReference type="InterPro" id="IPR036770">
    <property type="entry name" value="Ankyrin_rpt-contain_sf"/>
</dbReference>